<accession>A0ABW5FKA1</accession>
<feature type="domain" description="IrrE N-terminal-like" evidence="1">
    <location>
        <begin position="50"/>
        <end position="124"/>
    </location>
</feature>
<dbReference type="Pfam" id="PF06114">
    <property type="entry name" value="Peptidase_M78"/>
    <property type="match status" value="1"/>
</dbReference>
<proteinExistence type="predicted"/>
<dbReference type="EMBL" id="JBHUKR010000004">
    <property type="protein sequence ID" value="MFD2415410.1"/>
    <property type="molecule type" value="Genomic_DNA"/>
</dbReference>
<gene>
    <name evidence="2" type="ORF">ACFSXZ_03610</name>
</gene>
<evidence type="ECO:0000313" key="2">
    <source>
        <dbReference type="EMBL" id="MFD2415410.1"/>
    </source>
</evidence>
<dbReference type="RefSeq" id="WP_378261180.1">
    <property type="nucleotide sequence ID" value="NZ_JBHUKR010000004.1"/>
</dbReference>
<comment type="caution">
    <text evidence="2">The sequence shown here is derived from an EMBL/GenBank/DDBJ whole genome shotgun (WGS) entry which is preliminary data.</text>
</comment>
<keyword evidence="3" id="KW-1185">Reference proteome</keyword>
<dbReference type="InterPro" id="IPR010359">
    <property type="entry name" value="IrrE_HExxH"/>
</dbReference>
<reference evidence="3" key="1">
    <citation type="journal article" date="2019" name="Int. J. Syst. Evol. Microbiol.">
        <title>The Global Catalogue of Microorganisms (GCM) 10K type strain sequencing project: providing services to taxonomists for standard genome sequencing and annotation.</title>
        <authorList>
            <consortium name="The Broad Institute Genomics Platform"/>
            <consortium name="The Broad Institute Genome Sequencing Center for Infectious Disease"/>
            <person name="Wu L."/>
            <person name="Ma J."/>
        </authorList>
    </citation>
    <scope>NUCLEOTIDE SEQUENCE [LARGE SCALE GENOMIC DNA]</scope>
    <source>
        <strain evidence="3">CGMCC 4.7645</strain>
    </source>
</reference>
<evidence type="ECO:0000259" key="1">
    <source>
        <dbReference type="Pfam" id="PF06114"/>
    </source>
</evidence>
<dbReference type="Proteomes" id="UP001597417">
    <property type="component" value="Unassembled WGS sequence"/>
</dbReference>
<dbReference type="Gene3D" id="1.10.10.2910">
    <property type="match status" value="1"/>
</dbReference>
<sequence>MITVVERLHPGALVALRENPLDELGNWPDVVVELVPEGDGGGRCSVAGSYRDDTEPPTLVVGASRSYRRRGFTGLHELGHHLQQTDPGLGQRLFAYQDSEAFEDSACDAFAARVLLPDDRARGMIDGRGPTAPAVVDLFHSSHASREACCVRAAEYLTGGGVVTLLDATGTVIFAAPRGMLPPARGSDQSSTPLIAAALRAAATVERENTFVAFRNGSTSELLYGQASWCDRDYLVAVLVSDNAAWRPFAPPRPNTARSRFGSWWTCETETCTESFRITEPVCARCGAPRCPNGHCGCTSARVQKDRRCDTCFLKWPPSRFDGDSPTCRTCVEESS</sequence>
<name>A0ABW5FKA1_9PSEU</name>
<protein>
    <submittedName>
        <fullName evidence="2">ImmA/IrrE family metallo-endopeptidase</fullName>
    </submittedName>
</protein>
<evidence type="ECO:0000313" key="3">
    <source>
        <dbReference type="Proteomes" id="UP001597417"/>
    </source>
</evidence>
<organism evidence="2 3">
    <name type="scientific">Amycolatopsis pigmentata</name>
    <dbReference type="NCBI Taxonomy" id="450801"/>
    <lineage>
        <taxon>Bacteria</taxon>
        <taxon>Bacillati</taxon>
        <taxon>Actinomycetota</taxon>
        <taxon>Actinomycetes</taxon>
        <taxon>Pseudonocardiales</taxon>
        <taxon>Pseudonocardiaceae</taxon>
        <taxon>Amycolatopsis</taxon>
    </lineage>
</organism>